<accession>A0ABM7FR94</accession>
<reference evidence="1 2" key="2">
    <citation type="journal article" date="2023" name="ChemBioChem">
        <title>Acyltransferase Domain Exchange between Two Independent Type I Polyketide Synthases in the Same Producer Strain of Macrolide Antibiotics.</title>
        <authorList>
            <person name="Kudo F."/>
            <person name="Kishikawa K."/>
            <person name="Tsuboi K."/>
            <person name="Kido T."/>
            <person name="Usui T."/>
            <person name="Hashimoto J."/>
            <person name="Shin-Ya K."/>
            <person name="Miyanaga A."/>
            <person name="Eguchi T."/>
        </authorList>
    </citation>
    <scope>NUCLEOTIDE SEQUENCE [LARGE SCALE GENOMIC DNA]</scope>
    <source>
        <strain evidence="1 2">A-8890</strain>
    </source>
</reference>
<proteinExistence type="predicted"/>
<reference evidence="1 2" key="1">
    <citation type="journal article" date="2010" name="ChemBioChem">
        <title>Cloning and characterization of the biosynthetic gene cluster of 16-membered macrolide antibiotic FD-891: involvement of a dual functional cytochrome P450 monooxygenase catalyzing epoxidation and hydroxylation.</title>
        <authorList>
            <person name="Kudo F."/>
            <person name="Motegi A."/>
            <person name="Mizoue K."/>
            <person name="Eguchi T."/>
        </authorList>
    </citation>
    <scope>NUCLEOTIDE SEQUENCE [LARGE SCALE GENOMIC DNA]</scope>
    <source>
        <strain evidence="1 2">A-8890</strain>
    </source>
</reference>
<evidence type="ECO:0000313" key="1">
    <source>
        <dbReference type="EMBL" id="BBC38713.1"/>
    </source>
</evidence>
<dbReference type="EMBL" id="AP018448">
    <property type="protein sequence ID" value="BBC38713.1"/>
    <property type="molecule type" value="Genomic_DNA"/>
</dbReference>
<gene>
    <name evidence="1" type="ORF">SGFS_100070</name>
</gene>
<organism evidence="1 2">
    <name type="scientific">Streptomyces graminofaciens</name>
    <dbReference type="NCBI Taxonomy" id="68212"/>
    <lineage>
        <taxon>Bacteria</taxon>
        <taxon>Bacillati</taxon>
        <taxon>Actinomycetota</taxon>
        <taxon>Actinomycetes</taxon>
        <taxon>Kitasatosporales</taxon>
        <taxon>Streptomycetaceae</taxon>
        <taxon>Streptomyces</taxon>
    </lineage>
</organism>
<name>A0ABM7FR94_9ACTN</name>
<protein>
    <submittedName>
        <fullName evidence="1">Uncharacterized protein</fullName>
    </submittedName>
</protein>
<sequence length="202" mass="21407">MQLRAVEERQGVHLDVVPAHLAVDRTGDVLGDQAAGGEHRSLGTGLGAAGVDQLRQVVLRDEDILRRRIVVRHPVRDGFPCARRTRPAGRVGHVGRVGGDHAAERDGVRESSVFEGHSGHGQEGVLDDESDGARVVENVGGFLAGQHEVDGYGHRAQPGEGEVEDHVGVVVVAEQGYAVAPRPTPRAARPFAVRLTVSSNSA</sequence>
<keyword evidence="2" id="KW-1185">Reference proteome</keyword>
<evidence type="ECO:0000313" key="2">
    <source>
        <dbReference type="Proteomes" id="UP001321542"/>
    </source>
</evidence>
<dbReference type="Proteomes" id="UP001321542">
    <property type="component" value="Chromosome"/>
</dbReference>